<protein>
    <submittedName>
        <fullName evidence="1">Uncharacterized protein</fullName>
    </submittedName>
</protein>
<dbReference type="OrthoDB" id="5851326at2759"/>
<dbReference type="AlphaFoldDB" id="A0A8J2LXX5"/>
<gene>
    <name evidence="1" type="ORF">CJOHNSTONI_LOCUS1689</name>
</gene>
<proteinExistence type="predicted"/>
<dbReference type="EMBL" id="CAKAEH010000544">
    <property type="protein sequence ID" value="CAG9531276.1"/>
    <property type="molecule type" value="Genomic_DNA"/>
</dbReference>
<keyword evidence="2" id="KW-1185">Reference proteome</keyword>
<evidence type="ECO:0000313" key="2">
    <source>
        <dbReference type="Proteomes" id="UP000746747"/>
    </source>
</evidence>
<dbReference type="Proteomes" id="UP000746747">
    <property type="component" value="Unassembled WGS sequence"/>
</dbReference>
<evidence type="ECO:0000313" key="1">
    <source>
        <dbReference type="EMBL" id="CAG9531276.1"/>
    </source>
</evidence>
<reference evidence="1" key="1">
    <citation type="submission" date="2021-09" db="EMBL/GenBank/DDBJ databases">
        <authorList>
            <consortium name="Pathogen Informatics"/>
        </authorList>
    </citation>
    <scope>NUCLEOTIDE SEQUENCE</scope>
</reference>
<sequence length="221" mass="24293">MVLPIRKCVLCPCPTTSTTCPIMPIDHCPCSVQINQLLPCPISSGALQIRNRRRKRQMAEVVVSLDDKLAIEYLRKLGYVEEFNLSAANICYPTNLPVNILSPNEKTAAVVSIPMQSFPVAPSAHQQIPIPFSTNYVPQQSIFGGISGMQPMNFALMPQPQRMVTSGSIEQPKLFAAPPDTQFKMNEDCQPPGRTKSAAAARSRIMLIALVVIVWIKTSSQ</sequence>
<organism evidence="1 2">
    <name type="scientific">Cercopithifilaria johnstoni</name>
    <dbReference type="NCBI Taxonomy" id="2874296"/>
    <lineage>
        <taxon>Eukaryota</taxon>
        <taxon>Metazoa</taxon>
        <taxon>Ecdysozoa</taxon>
        <taxon>Nematoda</taxon>
        <taxon>Chromadorea</taxon>
        <taxon>Rhabditida</taxon>
        <taxon>Spirurina</taxon>
        <taxon>Spiruromorpha</taxon>
        <taxon>Filarioidea</taxon>
        <taxon>Onchocercidae</taxon>
        <taxon>Cercopithifilaria</taxon>
    </lineage>
</organism>
<comment type="caution">
    <text evidence="1">The sequence shown here is derived from an EMBL/GenBank/DDBJ whole genome shotgun (WGS) entry which is preliminary data.</text>
</comment>
<name>A0A8J2LXX5_9BILA</name>
<accession>A0A8J2LXX5</accession>